<dbReference type="EMBL" id="AFGF01000017">
    <property type="protein sequence ID" value="EGO65372.1"/>
    <property type="molecule type" value="Genomic_DNA"/>
</dbReference>
<dbReference type="Gene3D" id="3.60.21.10">
    <property type="match status" value="1"/>
</dbReference>
<dbReference type="InterPro" id="IPR004843">
    <property type="entry name" value="Calcineurin-like_PHP"/>
</dbReference>
<evidence type="ECO:0000256" key="2">
    <source>
        <dbReference type="ARBA" id="ARBA00022801"/>
    </source>
</evidence>
<dbReference type="AlphaFoldDB" id="F7NEG1"/>
<comment type="caution">
    <text evidence="5">The sequence shown here is derived from an EMBL/GenBank/DDBJ whole genome shotgun (WGS) entry which is preliminary data.</text>
</comment>
<dbReference type="GO" id="GO:0009245">
    <property type="term" value="P:lipid A biosynthetic process"/>
    <property type="evidence" value="ECO:0007669"/>
    <property type="project" value="TreeGrafter"/>
</dbReference>
<gene>
    <name evidence="5" type="ORF">ALO_02121</name>
</gene>
<feature type="domain" description="Calcineurin-like phosphoesterase" evidence="4">
    <location>
        <begin position="172"/>
        <end position="343"/>
    </location>
</feature>
<dbReference type="GO" id="GO:0016020">
    <property type="term" value="C:membrane"/>
    <property type="evidence" value="ECO:0007669"/>
    <property type="project" value="GOC"/>
</dbReference>
<evidence type="ECO:0000256" key="3">
    <source>
        <dbReference type="SAM" id="Phobius"/>
    </source>
</evidence>
<name>F7NEG1_9FIRM</name>
<dbReference type="STRING" id="1009370.ALO_02121"/>
<accession>F7NEG1</accession>
<keyword evidence="3" id="KW-0472">Membrane</keyword>
<feature type="transmembrane region" description="Helical" evidence="3">
    <location>
        <begin position="126"/>
        <end position="147"/>
    </location>
</feature>
<keyword evidence="1" id="KW-0479">Metal-binding</keyword>
<proteinExistence type="predicted"/>
<dbReference type="PANTHER" id="PTHR31302:SF31">
    <property type="entry name" value="PHOSPHODIESTERASE YAEI"/>
    <property type="match status" value="1"/>
</dbReference>
<dbReference type="RefSeq" id="WP_004092324.1">
    <property type="nucleotide sequence ID" value="NZ_AFGF01000017.1"/>
</dbReference>
<reference evidence="5 6" key="1">
    <citation type="journal article" date="2011" name="EMBO J.">
        <title>Structural diversity of bacterial flagellar motors.</title>
        <authorList>
            <person name="Chen S."/>
            <person name="Beeby M."/>
            <person name="Murphy G.E."/>
            <person name="Leadbetter J.R."/>
            <person name="Hendrixson D.R."/>
            <person name="Briegel A."/>
            <person name="Li Z."/>
            <person name="Shi J."/>
            <person name="Tocheva E.I."/>
            <person name="Muller A."/>
            <person name="Dobro M.J."/>
            <person name="Jensen G.J."/>
        </authorList>
    </citation>
    <scope>NUCLEOTIDE SEQUENCE [LARGE SCALE GENOMIC DNA]</scope>
    <source>
        <strain evidence="5 6">DSM 6540</strain>
    </source>
</reference>
<evidence type="ECO:0000259" key="4">
    <source>
        <dbReference type="Pfam" id="PF00149"/>
    </source>
</evidence>
<dbReference type="Pfam" id="PF00149">
    <property type="entry name" value="Metallophos"/>
    <property type="match status" value="1"/>
</dbReference>
<keyword evidence="3" id="KW-0812">Transmembrane</keyword>
<dbReference type="GO" id="GO:0008758">
    <property type="term" value="F:UDP-2,3-diacylglucosamine hydrolase activity"/>
    <property type="evidence" value="ECO:0007669"/>
    <property type="project" value="TreeGrafter"/>
</dbReference>
<sequence length="404" mass="45441">MRNLAWYIFNVLSVGLILGLNGLACILLARLSDVYKRRWFLPAFWSMTVLSLVTYGAGRIISLRMVTDQTAWLGILVYLTIIWNVGVMVLLALFPVWYGLYRFGNPRRRAGRQVPQPVSAVSRRQFISGVLTAAPVLSMGLASYGVVNAETYIATTRISLPFPSLPAGFDGLKVAQISDTHLGLFFSLKKLDRLLNMIREEQPDLLVITGDFVDDLALLQPALAKIEGLHPSLPLGILYCLGNHEYFRDIERVRREFTQSSIPLLDNRHVRLQRGNDMLYVAGVDYPLTHDAFDRLNVARRYLDTAMQGIPDQAFTLLLAHHPDFITAGFERNIPLSLTGHTHGGQVALFGQALFAFAFKYTRGLYQEKNRYGYVSTGAGHWMPFRFNCPAEMAVFTLKRAGDH</sequence>
<evidence type="ECO:0000256" key="1">
    <source>
        <dbReference type="ARBA" id="ARBA00022723"/>
    </source>
</evidence>
<dbReference type="PANTHER" id="PTHR31302">
    <property type="entry name" value="TRANSMEMBRANE PROTEIN WITH METALLOPHOSPHOESTERASE DOMAIN-RELATED"/>
    <property type="match status" value="1"/>
</dbReference>
<feature type="transmembrane region" description="Helical" evidence="3">
    <location>
        <begin position="40"/>
        <end position="61"/>
    </location>
</feature>
<organism evidence="5 6">
    <name type="scientific">Acetonema longum DSM 6540</name>
    <dbReference type="NCBI Taxonomy" id="1009370"/>
    <lineage>
        <taxon>Bacteria</taxon>
        <taxon>Bacillati</taxon>
        <taxon>Bacillota</taxon>
        <taxon>Negativicutes</taxon>
        <taxon>Acetonemataceae</taxon>
        <taxon>Acetonema</taxon>
    </lineage>
</organism>
<dbReference type="CDD" id="cd07385">
    <property type="entry name" value="MPP_YkuE_C"/>
    <property type="match status" value="1"/>
</dbReference>
<keyword evidence="6" id="KW-1185">Reference proteome</keyword>
<dbReference type="eggNOG" id="COG1408">
    <property type="taxonomic scope" value="Bacteria"/>
</dbReference>
<dbReference type="GO" id="GO:0046872">
    <property type="term" value="F:metal ion binding"/>
    <property type="evidence" value="ECO:0007669"/>
    <property type="project" value="UniProtKB-KW"/>
</dbReference>
<evidence type="ECO:0000313" key="6">
    <source>
        <dbReference type="Proteomes" id="UP000003240"/>
    </source>
</evidence>
<protein>
    <submittedName>
        <fullName evidence="5">Metallophosphoesterase</fullName>
    </submittedName>
</protein>
<feature type="transmembrane region" description="Helical" evidence="3">
    <location>
        <begin position="73"/>
        <end position="100"/>
    </location>
</feature>
<dbReference type="Proteomes" id="UP000003240">
    <property type="component" value="Unassembled WGS sequence"/>
</dbReference>
<dbReference type="InterPro" id="IPR029052">
    <property type="entry name" value="Metallo-depent_PP-like"/>
</dbReference>
<keyword evidence="2" id="KW-0378">Hydrolase</keyword>
<dbReference type="InterPro" id="IPR051158">
    <property type="entry name" value="Metallophosphoesterase_sf"/>
</dbReference>
<keyword evidence="3" id="KW-1133">Transmembrane helix</keyword>
<dbReference type="SUPFAM" id="SSF56300">
    <property type="entry name" value="Metallo-dependent phosphatases"/>
    <property type="match status" value="1"/>
</dbReference>
<feature type="transmembrane region" description="Helical" evidence="3">
    <location>
        <begin position="6"/>
        <end position="28"/>
    </location>
</feature>
<evidence type="ECO:0000313" key="5">
    <source>
        <dbReference type="EMBL" id="EGO65372.1"/>
    </source>
</evidence>